<evidence type="ECO:0000256" key="9">
    <source>
        <dbReference type="SAM" id="MobiDB-lite"/>
    </source>
</evidence>
<dbReference type="SUPFAM" id="SSF47220">
    <property type="entry name" value="alpha-catenin/vinculin-like"/>
    <property type="match status" value="7"/>
</dbReference>
<comment type="similarity">
    <text evidence="3">Belongs to the vinculin/alpha-catenin family.</text>
</comment>
<sequence>MPVFHTKTIEQILEPVAQQVSHLVILHEAGEDGASMPSLEAFIGGVKAAVTNLAAVGRQQASTTKDEVLRMDTPPAIEKVEKASDHLVAASSELTNDPYSKAGREKLISGARGILQGVSDLLLVFDEAEVRRICHVCQNVRDYLKVSEVVQGMEDLVTYVKNLTPGMTNMSRMVMARSSDLTNANHADKLTTEINGLKSRLPNLISSMKAFVTTVNEGGKGKDAADANRQFYVKNISNSITEIIRLLQLVSTDQEIELDQKNLLQLHQIRDNIAKNLHSARQWLNDPNAEVGDDGDIALYKTLDDARVIANEAGPLMGQKINQKCDEIGKMAEKLRELRRQGKGNTAEARQLQQQIQHALDGLVRDVDAALKGIDALTEACNTIASKTATAKEWLADPSAKPGPGTGSEAIRDITAATRNVATILDTHPNGAQTARELRDLCDEIDEMMEKVNDYRNKGQGHLPEARQLAKQVAQKIVQLNNKVAKALPKGGTPQTLEAKLDDISKWLEDPSVNDGGQGIMAARSVIADARSLAGETKDKDLRKKLLQSASECEKLCSELDDLQRRGLGDSPRAKEVAKQLQEKFEEMKDLMKDVLAQVVADEFSDTTTVLKQLSKAALTAKNVPNREENFDQKALELNRQAHKLARLGEQAVASSSLGAEEKLEAVKAASKKMTDLTPEVINAGRIVLEHPENKMAQEHFQTLKDEWTDNMNDLTEMVDNSTDVAKFIKASEDGIRRDHEKCVSSMKADKPLDVLPAAGNIARRAHRIVVAGMREAKNTDDQQYVDDLERKLNNLQATIAPVTEATKVYAQNSKSQAAQSNVEQKNENLMNAVTQVRKTVEAKVVEEKMRKMQLQKEEEAPPVPPLPSDPAAPPRPPLPEEEEFPEEDEEMNEPMLEAARELHEEAKKWESKGNDIIAAAKKMALLMAKMSRLVKNEGGKKSDLIACAKEIAKASKDVTKLAGEVADKCTDKRIRNDMKKTLDRIPTISTQLRILSTVKAASLGDNTDMTKEEEEAAEQATEMLVHNAQNLMMSVKDTVKYAEAASIRIRTDTGITMRWVYLKRI</sequence>
<organism evidence="10 11">
    <name type="scientific">Clavelina lepadiformis</name>
    <name type="common">Light-bulb sea squirt</name>
    <name type="synonym">Ascidia lepadiformis</name>
    <dbReference type="NCBI Taxonomy" id="159417"/>
    <lineage>
        <taxon>Eukaryota</taxon>
        <taxon>Metazoa</taxon>
        <taxon>Chordata</taxon>
        <taxon>Tunicata</taxon>
        <taxon>Ascidiacea</taxon>
        <taxon>Aplousobranchia</taxon>
        <taxon>Clavelinidae</taxon>
        <taxon>Clavelina</taxon>
    </lineage>
</organism>
<comment type="subcellular location">
    <subcellularLocation>
        <location evidence="1">Cell projection</location>
        <location evidence="1">Podosome</location>
    </subcellularLocation>
    <subcellularLocation>
        <location evidence="2">Cytoplasm</location>
    </subcellularLocation>
</comment>
<evidence type="ECO:0000313" key="11">
    <source>
        <dbReference type="Proteomes" id="UP001642483"/>
    </source>
</evidence>
<feature type="coiled-coil region" evidence="8">
    <location>
        <begin position="438"/>
        <end position="483"/>
    </location>
</feature>
<evidence type="ECO:0000256" key="2">
    <source>
        <dbReference type="ARBA" id="ARBA00004496"/>
    </source>
</evidence>
<accession>A0ABP0FSA3</accession>
<feature type="coiled-coil region" evidence="8">
    <location>
        <begin position="779"/>
        <end position="806"/>
    </location>
</feature>
<dbReference type="Proteomes" id="UP001642483">
    <property type="component" value="Unassembled WGS sequence"/>
</dbReference>
<keyword evidence="6" id="KW-0009">Actin-binding</keyword>
<dbReference type="PRINTS" id="PR00806">
    <property type="entry name" value="VINCULIN"/>
</dbReference>
<keyword evidence="5" id="KW-0963">Cytoplasm</keyword>
<proteinExistence type="inferred from homology"/>
<evidence type="ECO:0000256" key="3">
    <source>
        <dbReference type="ARBA" id="ARBA00008376"/>
    </source>
</evidence>
<feature type="compositionally biased region" description="Acidic residues" evidence="9">
    <location>
        <begin position="880"/>
        <end position="893"/>
    </location>
</feature>
<gene>
    <name evidence="10" type="ORF">CVLEPA_LOCUS13168</name>
</gene>
<evidence type="ECO:0000256" key="8">
    <source>
        <dbReference type="SAM" id="Coils"/>
    </source>
</evidence>
<evidence type="ECO:0000256" key="7">
    <source>
        <dbReference type="ARBA" id="ARBA00033411"/>
    </source>
</evidence>
<evidence type="ECO:0000256" key="1">
    <source>
        <dbReference type="ARBA" id="ARBA00004188"/>
    </source>
</evidence>
<dbReference type="PANTHER" id="PTHR46180">
    <property type="entry name" value="VINCULIN"/>
    <property type="match status" value="1"/>
</dbReference>
<dbReference type="Gene3D" id="1.20.120.810">
    <property type="entry name" value="Vinculin, Vh2 four-helix bundle"/>
    <property type="match status" value="3"/>
</dbReference>
<dbReference type="EMBL" id="CAWYQH010000090">
    <property type="protein sequence ID" value="CAK8682511.1"/>
    <property type="molecule type" value="Genomic_DNA"/>
</dbReference>
<feature type="region of interest" description="Disordered" evidence="9">
    <location>
        <begin position="853"/>
        <end position="893"/>
    </location>
</feature>
<feature type="coiled-coil region" evidence="8">
    <location>
        <begin position="546"/>
        <end position="598"/>
    </location>
</feature>
<feature type="compositionally biased region" description="Pro residues" evidence="9">
    <location>
        <begin position="862"/>
        <end position="878"/>
    </location>
</feature>
<protein>
    <recommendedName>
        <fullName evidence="4">Vinculin</fullName>
    </recommendedName>
    <alternativeName>
        <fullName evidence="7">Metavinculin</fullName>
    </alternativeName>
</protein>
<name>A0ABP0FSA3_CLALP</name>
<evidence type="ECO:0000256" key="6">
    <source>
        <dbReference type="ARBA" id="ARBA00023203"/>
    </source>
</evidence>
<comment type="caution">
    <text evidence="10">The sequence shown here is derived from an EMBL/GenBank/DDBJ whole genome shotgun (WGS) entry which is preliminary data.</text>
</comment>
<evidence type="ECO:0000256" key="5">
    <source>
        <dbReference type="ARBA" id="ARBA00022490"/>
    </source>
</evidence>
<evidence type="ECO:0000313" key="10">
    <source>
        <dbReference type="EMBL" id="CAK8682511.1"/>
    </source>
</evidence>
<reference evidence="10 11" key="1">
    <citation type="submission" date="2024-02" db="EMBL/GenBank/DDBJ databases">
        <authorList>
            <person name="Daric V."/>
            <person name="Darras S."/>
        </authorList>
    </citation>
    <scope>NUCLEOTIDE SEQUENCE [LARGE SCALE GENOMIC DNA]</scope>
</reference>
<dbReference type="Gene3D" id="1.20.120.230">
    <property type="entry name" value="Alpha-catenin/vinculin-like"/>
    <property type="match status" value="2"/>
</dbReference>
<dbReference type="Pfam" id="PF01044">
    <property type="entry name" value="Vinculin"/>
    <property type="match status" value="1"/>
</dbReference>
<feature type="coiled-coil region" evidence="8">
    <location>
        <begin position="321"/>
        <end position="355"/>
    </location>
</feature>
<keyword evidence="11" id="KW-1185">Reference proteome</keyword>
<keyword evidence="8" id="KW-0175">Coiled coil</keyword>
<evidence type="ECO:0000256" key="4">
    <source>
        <dbReference type="ARBA" id="ARBA00014125"/>
    </source>
</evidence>
<dbReference type="InterPro" id="IPR017997">
    <property type="entry name" value="Vinculin"/>
</dbReference>
<dbReference type="InterPro" id="IPR006077">
    <property type="entry name" value="Vinculin/catenin"/>
</dbReference>
<dbReference type="InterPro" id="IPR036723">
    <property type="entry name" value="Alpha-catenin/vinculin-like_sf"/>
</dbReference>